<accession>A0A517WG68</accession>
<dbReference type="RefSeq" id="WP_232104863.1">
    <property type="nucleotide sequence ID" value="NZ_CP036347.1"/>
</dbReference>
<keyword evidence="1" id="KW-0812">Transmembrane</keyword>
<organism evidence="2 3">
    <name type="scientific">Gimesia chilikensis</name>
    <dbReference type="NCBI Taxonomy" id="2605989"/>
    <lineage>
        <taxon>Bacteria</taxon>
        <taxon>Pseudomonadati</taxon>
        <taxon>Planctomycetota</taxon>
        <taxon>Planctomycetia</taxon>
        <taxon>Planctomycetales</taxon>
        <taxon>Planctomycetaceae</taxon>
        <taxon>Gimesia</taxon>
    </lineage>
</organism>
<evidence type="ECO:0000313" key="3">
    <source>
        <dbReference type="Proteomes" id="UP000320722"/>
    </source>
</evidence>
<feature type="transmembrane region" description="Helical" evidence="1">
    <location>
        <begin position="15"/>
        <end position="38"/>
    </location>
</feature>
<name>A0A517WG68_9PLAN</name>
<dbReference type="AlphaFoldDB" id="A0A517WG68"/>
<proteinExistence type="predicted"/>
<evidence type="ECO:0000256" key="1">
    <source>
        <dbReference type="SAM" id="Phobius"/>
    </source>
</evidence>
<protein>
    <recommendedName>
        <fullName evidence="4">Branched-chain amino acid aminotransferase</fullName>
    </recommendedName>
</protein>
<gene>
    <name evidence="2" type="ORF">V6x_39860</name>
</gene>
<reference evidence="2 3" key="1">
    <citation type="submission" date="2019-02" db="EMBL/GenBank/DDBJ databases">
        <title>Deep-cultivation of Planctomycetes and their phenomic and genomic characterization uncovers novel biology.</title>
        <authorList>
            <person name="Wiegand S."/>
            <person name="Jogler M."/>
            <person name="Boedeker C."/>
            <person name="Pinto D."/>
            <person name="Vollmers J."/>
            <person name="Rivas-Marin E."/>
            <person name="Kohn T."/>
            <person name="Peeters S.H."/>
            <person name="Heuer A."/>
            <person name="Rast P."/>
            <person name="Oberbeckmann S."/>
            <person name="Bunk B."/>
            <person name="Jeske O."/>
            <person name="Meyerdierks A."/>
            <person name="Storesund J.E."/>
            <person name="Kallscheuer N."/>
            <person name="Luecker S."/>
            <person name="Lage O.M."/>
            <person name="Pohl T."/>
            <person name="Merkel B.J."/>
            <person name="Hornburger P."/>
            <person name="Mueller R.-W."/>
            <person name="Bruemmer F."/>
            <person name="Labrenz M."/>
            <person name="Spormann A.M."/>
            <person name="Op den Camp H."/>
            <person name="Overmann J."/>
            <person name="Amann R."/>
            <person name="Jetten M.S.M."/>
            <person name="Mascher T."/>
            <person name="Medema M.H."/>
            <person name="Devos D.P."/>
            <person name="Kaster A.-K."/>
            <person name="Ovreas L."/>
            <person name="Rohde M."/>
            <person name="Galperin M.Y."/>
            <person name="Jogler C."/>
        </authorList>
    </citation>
    <scope>NUCLEOTIDE SEQUENCE [LARGE SCALE GENOMIC DNA]</scope>
    <source>
        <strain evidence="2 3">V6</strain>
    </source>
</reference>
<evidence type="ECO:0000313" key="2">
    <source>
        <dbReference type="EMBL" id="QDU04259.1"/>
    </source>
</evidence>
<dbReference type="Proteomes" id="UP000320722">
    <property type="component" value="Chromosome"/>
</dbReference>
<evidence type="ECO:0008006" key="4">
    <source>
        <dbReference type="Google" id="ProtNLM"/>
    </source>
</evidence>
<keyword evidence="1" id="KW-1133">Transmembrane helix</keyword>
<sequence>MKGLTEMKNFWNDEAGFVISAELVLVLTIAVLAMIVGLSEVAVAVNTELNDISNAIGALNQSYAYTGFDSVSPISEKQKSFYSGSSFTDAVDDCDLNTTCDLVTGVAAVTASEATTP</sequence>
<dbReference type="EMBL" id="CP036347">
    <property type="protein sequence ID" value="QDU04259.1"/>
    <property type="molecule type" value="Genomic_DNA"/>
</dbReference>
<keyword evidence="1" id="KW-0472">Membrane</keyword>